<dbReference type="Gene3D" id="3.40.190.10">
    <property type="entry name" value="Periplasmic binding protein-like II"/>
    <property type="match status" value="2"/>
</dbReference>
<evidence type="ECO:0000256" key="2">
    <source>
        <dbReference type="ARBA" id="ARBA00010742"/>
    </source>
</evidence>
<feature type="signal peptide" evidence="5">
    <location>
        <begin position="1"/>
        <end position="32"/>
    </location>
</feature>
<accession>A0ABW2XIP0</accession>
<dbReference type="Pfam" id="PF09084">
    <property type="entry name" value="NMT1"/>
    <property type="match status" value="1"/>
</dbReference>
<evidence type="ECO:0000256" key="4">
    <source>
        <dbReference type="ARBA" id="ARBA00022729"/>
    </source>
</evidence>
<protein>
    <submittedName>
        <fullName evidence="7">ABC transporter substrate-binding protein</fullName>
    </submittedName>
</protein>
<evidence type="ECO:0000256" key="1">
    <source>
        <dbReference type="ARBA" id="ARBA00004418"/>
    </source>
</evidence>
<dbReference type="InterPro" id="IPR001638">
    <property type="entry name" value="Solute-binding_3/MltF_N"/>
</dbReference>
<dbReference type="NCBIfam" id="TIGR01728">
    <property type="entry name" value="SsuA_fam"/>
    <property type="match status" value="1"/>
</dbReference>
<comment type="caution">
    <text evidence="7">The sequence shown here is derived from an EMBL/GenBank/DDBJ whole genome shotgun (WGS) entry which is preliminary data.</text>
</comment>
<dbReference type="SMART" id="SM00062">
    <property type="entry name" value="PBPb"/>
    <property type="match status" value="1"/>
</dbReference>
<dbReference type="InterPro" id="IPR010067">
    <property type="entry name" value="ABC_SsuA_sub-bd"/>
</dbReference>
<dbReference type="SUPFAM" id="SSF53850">
    <property type="entry name" value="Periplasmic binding protein-like II"/>
    <property type="match status" value="1"/>
</dbReference>
<dbReference type="Proteomes" id="UP001597063">
    <property type="component" value="Unassembled WGS sequence"/>
</dbReference>
<dbReference type="PANTHER" id="PTHR30024">
    <property type="entry name" value="ALIPHATIC SULFONATES-BINDING PROTEIN-RELATED"/>
    <property type="match status" value="1"/>
</dbReference>
<keyword evidence="3" id="KW-0813">Transport</keyword>
<dbReference type="PROSITE" id="PS51257">
    <property type="entry name" value="PROKAR_LIPOPROTEIN"/>
    <property type="match status" value="1"/>
</dbReference>
<evidence type="ECO:0000256" key="3">
    <source>
        <dbReference type="ARBA" id="ARBA00022448"/>
    </source>
</evidence>
<name>A0ABW2XIP0_9ACTN</name>
<reference evidence="8" key="1">
    <citation type="journal article" date="2019" name="Int. J. Syst. Evol. Microbiol.">
        <title>The Global Catalogue of Microorganisms (GCM) 10K type strain sequencing project: providing services to taxonomists for standard genome sequencing and annotation.</title>
        <authorList>
            <consortium name="The Broad Institute Genomics Platform"/>
            <consortium name="The Broad Institute Genome Sequencing Center for Infectious Disease"/>
            <person name="Wu L."/>
            <person name="Ma J."/>
        </authorList>
    </citation>
    <scope>NUCLEOTIDE SEQUENCE [LARGE SCALE GENOMIC DNA]</scope>
    <source>
        <strain evidence="8">JCM 9371</strain>
    </source>
</reference>
<dbReference type="RefSeq" id="WP_131762806.1">
    <property type="nucleotide sequence ID" value="NZ_CAACUY010000259.1"/>
</dbReference>
<comment type="similarity">
    <text evidence="2">Belongs to the bacterial solute-binding protein SsuA/TauA family.</text>
</comment>
<evidence type="ECO:0000259" key="6">
    <source>
        <dbReference type="SMART" id="SM00062"/>
    </source>
</evidence>
<dbReference type="PANTHER" id="PTHR30024:SF48">
    <property type="entry name" value="ABC TRANSPORTER SUBSTRATE-BINDING PROTEIN"/>
    <property type="match status" value="1"/>
</dbReference>
<keyword evidence="4 5" id="KW-0732">Signal</keyword>
<dbReference type="CDD" id="cd13558">
    <property type="entry name" value="PBP2_SsuA_like_2"/>
    <property type="match status" value="1"/>
</dbReference>
<comment type="subcellular location">
    <subcellularLocation>
        <location evidence="1">Periplasm</location>
    </subcellularLocation>
</comment>
<gene>
    <name evidence="7" type="ORF">ACFQZM_17790</name>
</gene>
<feature type="domain" description="Solute-binding protein family 3/N-terminal" evidence="6">
    <location>
        <begin position="57"/>
        <end position="271"/>
    </location>
</feature>
<proteinExistence type="inferred from homology"/>
<sequence length="346" mass="36323">MTPRSAVRPALRPLRRSLATLVLAVTALTAAACGGDGDDAQSAAVGPDGKVDLSKVTLRIGDQKGGQQALLGAAGVLTGAPYKIEWKQFTSGPPLLEAVNAGALDFGAVGNTPPVFAAAAGSKIKMVAAADIGLTGQAVLVPKNSPIRTPAELKGRRIAVAKGSSAHYHLLTVLRKAGLTFKDVQPQYLAPPDALAAFSTGKVDAWAIWDPYTAQGEAQAGGRVLVDGTGYTTGYNIIVASSKALKDKAREAALRDYLTRQRRALVWANTHVKEWAAVWAKDTGLPVAVAEVAGRRRAARLIKLDGTFVANEQQVADAFRDQGLVPAKVKIADFVDTRFNDLKDPS</sequence>
<organism evidence="7 8">
    <name type="scientific">Actinomadura fibrosa</name>
    <dbReference type="NCBI Taxonomy" id="111802"/>
    <lineage>
        <taxon>Bacteria</taxon>
        <taxon>Bacillati</taxon>
        <taxon>Actinomycetota</taxon>
        <taxon>Actinomycetes</taxon>
        <taxon>Streptosporangiales</taxon>
        <taxon>Thermomonosporaceae</taxon>
        <taxon>Actinomadura</taxon>
    </lineage>
</organism>
<evidence type="ECO:0000256" key="5">
    <source>
        <dbReference type="SAM" id="SignalP"/>
    </source>
</evidence>
<keyword evidence="8" id="KW-1185">Reference proteome</keyword>
<dbReference type="InterPro" id="IPR015168">
    <property type="entry name" value="SsuA/THI5"/>
</dbReference>
<evidence type="ECO:0000313" key="8">
    <source>
        <dbReference type="Proteomes" id="UP001597063"/>
    </source>
</evidence>
<feature type="chain" id="PRO_5046322044" evidence="5">
    <location>
        <begin position="33"/>
        <end position="346"/>
    </location>
</feature>
<evidence type="ECO:0000313" key="7">
    <source>
        <dbReference type="EMBL" id="MFD0686357.1"/>
    </source>
</evidence>
<dbReference type="EMBL" id="JBHTGP010000010">
    <property type="protein sequence ID" value="MFD0686357.1"/>
    <property type="molecule type" value="Genomic_DNA"/>
</dbReference>